<dbReference type="Proteomes" id="UP000019202">
    <property type="component" value="Unassembled WGS sequence"/>
</dbReference>
<proteinExistence type="predicted"/>
<name>W1ITQ2_9GAMM</name>
<evidence type="ECO:0000256" key="1">
    <source>
        <dbReference type="SAM" id="Phobius"/>
    </source>
</evidence>
<keyword evidence="1" id="KW-0472">Membrane</keyword>
<dbReference type="STRING" id="1427518.XSR1_160039"/>
<evidence type="ECO:0000313" key="2">
    <source>
        <dbReference type="EMBL" id="CDL81824.1"/>
    </source>
</evidence>
<accession>W1ITQ2</accession>
<gene>
    <name evidence="2" type="ORF">XSR1_160039</name>
</gene>
<keyword evidence="1" id="KW-0812">Transmembrane</keyword>
<keyword evidence="1" id="KW-1133">Transmembrane helix</keyword>
<dbReference type="AlphaFoldDB" id="W1ITQ2"/>
<protein>
    <submittedName>
        <fullName evidence="2">Uncharacterized protein</fullName>
    </submittedName>
</protein>
<sequence>MANVSLLQTNAISVLKLIPPVRAFALLSFTHSIRIMFGNKMGFIGYWIFLYFIQPIFIV</sequence>
<keyword evidence="3" id="KW-1185">Reference proteome</keyword>
<feature type="transmembrane region" description="Helical" evidence="1">
    <location>
        <begin position="33"/>
        <end position="53"/>
    </location>
</feature>
<dbReference type="EMBL" id="CBXF010000068">
    <property type="protein sequence ID" value="CDL81824.1"/>
    <property type="molecule type" value="Genomic_DNA"/>
</dbReference>
<reference evidence="2" key="1">
    <citation type="submission" date="2013-11" db="EMBL/GenBank/DDBJ databases">
        <title>Draft genome sequence and annotation of the entomopathogenic bacteria, Xenorhabdus cabanillasi strain JM26 and Xenorhabdus szentirmai strain DSM 16338.</title>
        <authorList>
            <person name="Gualtieri M."/>
            <person name="Ogier J.C."/>
            <person name="Pages S."/>
            <person name="Givaudan A."/>
            <person name="Gaudriault S."/>
        </authorList>
    </citation>
    <scope>NUCLEOTIDE SEQUENCE [LARGE SCALE GENOMIC DNA]</scope>
    <source>
        <strain evidence="2">DSM 16338</strain>
    </source>
</reference>
<evidence type="ECO:0000313" key="3">
    <source>
        <dbReference type="Proteomes" id="UP000019202"/>
    </source>
</evidence>
<comment type="caution">
    <text evidence="2">The sequence shown here is derived from an EMBL/GenBank/DDBJ whole genome shotgun (WGS) entry which is preliminary data.</text>
</comment>
<organism evidence="2 3">
    <name type="scientific">Xenorhabdus szentirmaii DSM 16338</name>
    <dbReference type="NCBI Taxonomy" id="1427518"/>
    <lineage>
        <taxon>Bacteria</taxon>
        <taxon>Pseudomonadati</taxon>
        <taxon>Pseudomonadota</taxon>
        <taxon>Gammaproteobacteria</taxon>
        <taxon>Enterobacterales</taxon>
        <taxon>Morganellaceae</taxon>
        <taxon>Xenorhabdus</taxon>
    </lineage>
</organism>